<keyword evidence="9" id="KW-0496">Mitochondrion</keyword>
<dbReference type="EC" id="6.1.1.20" evidence="3"/>
<evidence type="ECO:0000256" key="6">
    <source>
        <dbReference type="ARBA" id="ARBA00022840"/>
    </source>
</evidence>
<evidence type="ECO:0000256" key="8">
    <source>
        <dbReference type="ARBA" id="ARBA00022946"/>
    </source>
</evidence>
<dbReference type="SUPFAM" id="SSF55681">
    <property type="entry name" value="Class II aaRS and biotin synthetases"/>
    <property type="match status" value="1"/>
</dbReference>
<dbReference type="VEuPathDB" id="FungiDB:AAP_01659"/>
<keyword evidence="10 17" id="KW-0030">Aminoacyl-tRNA synthetase</keyword>
<dbReference type="InterPro" id="IPR002319">
    <property type="entry name" value="Phenylalanyl-tRNA_Synthase"/>
</dbReference>
<comment type="subcellular location">
    <subcellularLocation>
        <location evidence="1">Mitochondrion matrix</location>
    </subcellularLocation>
</comment>
<evidence type="ECO:0000256" key="11">
    <source>
        <dbReference type="ARBA" id="ARBA00031194"/>
    </source>
</evidence>
<dbReference type="InterPro" id="IPR005121">
    <property type="entry name" value="Fdx_antiC-bd"/>
</dbReference>
<dbReference type="Pfam" id="PF01409">
    <property type="entry name" value="tRNA-synt_2d"/>
    <property type="match status" value="2"/>
</dbReference>
<dbReference type="EMBL" id="AZGZ01000005">
    <property type="protein sequence ID" value="KZZ95171.1"/>
    <property type="molecule type" value="Genomic_DNA"/>
</dbReference>
<dbReference type="OrthoDB" id="4457at2759"/>
<dbReference type="Proteomes" id="UP000242877">
    <property type="component" value="Unassembled WGS sequence"/>
</dbReference>
<evidence type="ECO:0000256" key="12">
    <source>
        <dbReference type="ARBA" id="ARBA00049255"/>
    </source>
</evidence>
<comment type="similarity">
    <text evidence="2">Belongs to the class-II aminoacyl-tRNA synthetase family.</text>
</comment>
<dbReference type="GO" id="GO:0005524">
    <property type="term" value="F:ATP binding"/>
    <property type="evidence" value="ECO:0007669"/>
    <property type="project" value="UniProtKB-KW"/>
</dbReference>
<dbReference type="PROSITE" id="PS50862">
    <property type="entry name" value="AA_TRNA_LIGASE_II"/>
    <property type="match status" value="1"/>
</dbReference>
<evidence type="ECO:0000256" key="4">
    <source>
        <dbReference type="ARBA" id="ARBA00022598"/>
    </source>
</evidence>
<dbReference type="PROSITE" id="PS51447">
    <property type="entry name" value="FDX_ACB"/>
    <property type="match status" value="1"/>
</dbReference>
<dbReference type="PANTHER" id="PTHR11538">
    <property type="entry name" value="PHENYLALANYL-TRNA SYNTHETASE"/>
    <property type="match status" value="1"/>
</dbReference>
<dbReference type="InterPro" id="IPR006195">
    <property type="entry name" value="aa-tRNA-synth_II"/>
</dbReference>
<evidence type="ECO:0000256" key="7">
    <source>
        <dbReference type="ARBA" id="ARBA00022917"/>
    </source>
</evidence>
<dbReference type="PANTHER" id="PTHR11538:SF41">
    <property type="entry name" value="PHENYLALANINE--TRNA LIGASE, MITOCHONDRIAL"/>
    <property type="match status" value="1"/>
</dbReference>
<dbReference type="InterPro" id="IPR045864">
    <property type="entry name" value="aa-tRNA-synth_II/BPL/LPL"/>
</dbReference>
<evidence type="ECO:0000259" key="16">
    <source>
        <dbReference type="PROSITE" id="PS51447"/>
    </source>
</evidence>
<evidence type="ECO:0000256" key="14">
    <source>
        <dbReference type="ARBA" id="ARBA00073229"/>
    </source>
</evidence>
<comment type="function">
    <text evidence="13">Is responsible for the charging of tRNA(Phe) with phenylalanine in mitochondrial translation.</text>
</comment>
<protein>
    <recommendedName>
        <fullName evidence="14">Phenylalanine--tRNA ligase, mitochondrial</fullName>
        <ecNumber evidence="3">6.1.1.20</ecNumber>
    </recommendedName>
    <alternativeName>
        <fullName evidence="11">Phenylalanyl-tRNA synthetase</fullName>
    </alternativeName>
</protein>
<evidence type="ECO:0000256" key="2">
    <source>
        <dbReference type="ARBA" id="ARBA00008226"/>
    </source>
</evidence>
<dbReference type="FunFam" id="3.30.70.380:FF:000002">
    <property type="entry name" value="phenylalanine--tRNA ligase, mitochondrial"/>
    <property type="match status" value="1"/>
</dbReference>
<dbReference type="InterPro" id="IPR036690">
    <property type="entry name" value="Fdx_antiC-bd_sf"/>
</dbReference>
<comment type="caution">
    <text evidence="17">The sequence shown here is derived from an EMBL/GenBank/DDBJ whole genome shotgun (WGS) entry which is preliminary data.</text>
</comment>
<evidence type="ECO:0000256" key="1">
    <source>
        <dbReference type="ARBA" id="ARBA00004305"/>
    </source>
</evidence>
<evidence type="ECO:0000256" key="10">
    <source>
        <dbReference type="ARBA" id="ARBA00023146"/>
    </source>
</evidence>
<dbReference type="NCBIfam" id="TIGR00469">
    <property type="entry name" value="pheS_mito"/>
    <property type="match status" value="1"/>
</dbReference>
<dbReference type="GO" id="GO:0070156">
    <property type="term" value="P:mitochondrial phenylalanyl-tRNA aminoacylation"/>
    <property type="evidence" value="ECO:0007669"/>
    <property type="project" value="EnsemblFungi"/>
</dbReference>
<keyword evidence="4" id="KW-0436">Ligase</keyword>
<keyword evidence="8" id="KW-0809">Transit peptide</keyword>
<evidence type="ECO:0000259" key="15">
    <source>
        <dbReference type="PROSITE" id="PS50862"/>
    </source>
</evidence>
<comment type="catalytic activity">
    <reaction evidence="12">
        <text>tRNA(Phe) + L-phenylalanine + ATP = L-phenylalanyl-tRNA(Phe) + AMP + diphosphate + H(+)</text>
        <dbReference type="Rhea" id="RHEA:19413"/>
        <dbReference type="Rhea" id="RHEA-COMP:9668"/>
        <dbReference type="Rhea" id="RHEA-COMP:9699"/>
        <dbReference type="ChEBI" id="CHEBI:15378"/>
        <dbReference type="ChEBI" id="CHEBI:30616"/>
        <dbReference type="ChEBI" id="CHEBI:33019"/>
        <dbReference type="ChEBI" id="CHEBI:58095"/>
        <dbReference type="ChEBI" id="CHEBI:78442"/>
        <dbReference type="ChEBI" id="CHEBI:78531"/>
        <dbReference type="ChEBI" id="CHEBI:456215"/>
        <dbReference type="EC" id="6.1.1.20"/>
    </reaction>
</comment>
<evidence type="ECO:0000256" key="9">
    <source>
        <dbReference type="ARBA" id="ARBA00023128"/>
    </source>
</evidence>
<dbReference type="FunFam" id="3.30.930.10:FF:000053">
    <property type="entry name" value="Phenylalanyl-tRNA synthetase mitochondrial"/>
    <property type="match status" value="1"/>
</dbReference>
<dbReference type="GO" id="GO:0005759">
    <property type="term" value="C:mitochondrial matrix"/>
    <property type="evidence" value="ECO:0007669"/>
    <property type="project" value="UniProtKB-SubCell"/>
</dbReference>
<keyword evidence="6" id="KW-0067">ATP-binding</keyword>
<reference evidence="17 18" key="1">
    <citation type="journal article" date="2016" name="Genome Biol. Evol.">
        <title>Divergent and convergent evolution of fungal pathogenicity.</title>
        <authorList>
            <person name="Shang Y."/>
            <person name="Xiao G."/>
            <person name="Zheng P."/>
            <person name="Cen K."/>
            <person name="Zhan S."/>
            <person name="Wang C."/>
        </authorList>
    </citation>
    <scope>NUCLEOTIDE SEQUENCE [LARGE SCALE GENOMIC DNA]</scope>
    <source>
        <strain evidence="17 18">ARSEF 7405</strain>
    </source>
</reference>
<evidence type="ECO:0000256" key="3">
    <source>
        <dbReference type="ARBA" id="ARBA00012814"/>
    </source>
</evidence>
<feature type="domain" description="FDX-ACB" evidence="16">
    <location>
        <begin position="442"/>
        <end position="540"/>
    </location>
</feature>
<dbReference type="GO" id="GO:0004826">
    <property type="term" value="F:phenylalanine-tRNA ligase activity"/>
    <property type="evidence" value="ECO:0007669"/>
    <property type="project" value="UniProtKB-EC"/>
</dbReference>
<dbReference type="AlphaFoldDB" id="A0A168BDS1"/>
<dbReference type="Gene3D" id="3.30.70.380">
    <property type="entry name" value="Ferrodoxin-fold anticodon-binding domain"/>
    <property type="match status" value="1"/>
</dbReference>
<accession>A0A168BDS1</accession>
<dbReference type="SMART" id="SM00896">
    <property type="entry name" value="FDX-ACB"/>
    <property type="match status" value="1"/>
</dbReference>
<evidence type="ECO:0000313" key="17">
    <source>
        <dbReference type="EMBL" id="KZZ95171.1"/>
    </source>
</evidence>
<organism evidence="17 18">
    <name type="scientific">Ascosphaera apis ARSEF 7405</name>
    <dbReference type="NCBI Taxonomy" id="392613"/>
    <lineage>
        <taxon>Eukaryota</taxon>
        <taxon>Fungi</taxon>
        <taxon>Dikarya</taxon>
        <taxon>Ascomycota</taxon>
        <taxon>Pezizomycotina</taxon>
        <taxon>Eurotiomycetes</taxon>
        <taxon>Eurotiomycetidae</taxon>
        <taxon>Onygenales</taxon>
        <taxon>Ascosphaeraceae</taxon>
        <taxon>Ascosphaera</taxon>
    </lineage>
</organism>
<gene>
    <name evidence="17" type="ORF">AAP_01659</name>
</gene>
<evidence type="ECO:0000313" key="18">
    <source>
        <dbReference type="Proteomes" id="UP000242877"/>
    </source>
</evidence>
<keyword evidence="5" id="KW-0547">Nucleotide-binding</keyword>
<dbReference type="CDD" id="cd00496">
    <property type="entry name" value="PheRS_alpha_core"/>
    <property type="match status" value="1"/>
</dbReference>
<dbReference type="GO" id="GO:0000049">
    <property type="term" value="F:tRNA binding"/>
    <property type="evidence" value="ECO:0007669"/>
    <property type="project" value="InterPro"/>
</dbReference>
<proteinExistence type="inferred from homology"/>
<keyword evidence="18" id="KW-1185">Reference proteome</keyword>
<feature type="domain" description="Aminoacyl-transfer RNA synthetases class-II family profile" evidence="15">
    <location>
        <begin position="164"/>
        <end position="440"/>
    </location>
</feature>
<evidence type="ECO:0000256" key="5">
    <source>
        <dbReference type="ARBA" id="ARBA00022741"/>
    </source>
</evidence>
<dbReference type="SUPFAM" id="SSF54991">
    <property type="entry name" value="Anticodon-binding domain of PheRS"/>
    <property type="match status" value="1"/>
</dbReference>
<dbReference type="Pfam" id="PF03147">
    <property type="entry name" value="FDX-ACB"/>
    <property type="match status" value="1"/>
</dbReference>
<keyword evidence="7" id="KW-0648">Protein biosynthesis</keyword>
<name>A0A168BDS1_9EURO</name>
<dbReference type="Gene3D" id="3.30.930.10">
    <property type="entry name" value="Bira Bifunctional Protein, Domain 2"/>
    <property type="match status" value="1"/>
</dbReference>
<dbReference type="InterPro" id="IPR004530">
    <property type="entry name" value="Phe-tRNA-synth_IIc_mito"/>
</dbReference>
<evidence type="ECO:0000256" key="13">
    <source>
        <dbReference type="ARBA" id="ARBA00057761"/>
    </source>
</evidence>
<sequence length="540" mass="60744">MRLLATGRALRAASSSSTLRLASIPTRAHGTGLATAPTAIVASGGSRGYSLQSLRGAYQYGINSRRWNSSASAAPAATSCSPSIAENKKTTSNYVPFAKRAQETITSSAGTYTSDSFTNVPNNIFTHIGRQLYLQPNHPLAITRALIESQFPSPEYGNYIEPEPIVSVKDNFDDLGFPADHPGRAKTDTYYLNKGHVLRTHTSAHQMNYFKRMAENEVSKPEEKGYTVVADVYRRDAIDRSHYPVFHQMEAARLWKRLGASNVTTAEIWKDVGRIPGHEVYVEDPNPTIHETRNPLQGEYHTAEEVEAMAAHLKKSLENMVIEIFTAAKTARVAADPSSTKDEEPLKVRWVEAYFPFTSPSWELEVFYQGDWLEVLGCGIVKQEILINAGVPDRIGWALGIGIERIAMLLFNIPDIRLFWSEDQRFLNQFQAGKVTRFLPFSKQPVCYKDVAFWIPSEDASGTQSFHENDIMEIVRDIGGKQVEDVQLIDQFTHPKTGRKSCCYRINYRDLERTLTNEEVNEMHECVRQKLVEKCGVQLR</sequence>